<dbReference type="CDD" id="cd07377">
    <property type="entry name" value="WHTH_GntR"/>
    <property type="match status" value="1"/>
</dbReference>
<dbReference type="Pfam" id="PF00392">
    <property type="entry name" value="GntR"/>
    <property type="match status" value="1"/>
</dbReference>
<dbReference type="PRINTS" id="PR00037">
    <property type="entry name" value="HTHLACR"/>
</dbReference>
<dbReference type="SUPFAM" id="SSF64288">
    <property type="entry name" value="Chorismate lyase-like"/>
    <property type="match status" value="1"/>
</dbReference>
<comment type="caution">
    <text evidence="5">The sequence shown here is derived from an EMBL/GenBank/DDBJ whole genome shotgun (WGS) entry which is preliminary data.</text>
</comment>
<evidence type="ECO:0000256" key="3">
    <source>
        <dbReference type="ARBA" id="ARBA00023163"/>
    </source>
</evidence>
<reference evidence="5 6" key="1">
    <citation type="submission" date="2020-04" db="EMBL/GenBank/DDBJ databases">
        <title>Ramlibacter sp. G-1-2-2 isolated from soil.</title>
        <authorList>
            <person name="Dahal R.H."/>
        </authorList>
    </citation>
    <scope>NUCLEOTIDE SEQUENCE [LARGE SCALE GENOMIC DNA]</scope>
    <source>
        <strain evidence="5 6">G-1-2-2</strain>
    </source>
</reference>
<dbReference type="Proteomes" id="UP000541185">
    <property type="component" value="Unassembled WGS sequence"/>
</dbReference>
<dbReference type="EMBL" id="JABBFX010000002">
    <property type="protein sequence ID" value="NML46192.1"/>
    <property type="molecule type" value="Genomic_DNA"/>
</dbReference>
<dbReference type="Gene3D" id="3.40.1410.10">
    <property type="entry name" value="Chorismate lyase-like"/>
    <property type="match status" value="1"/>
</dbReference>
<evidence type="ECO:0000313" key="6">
    <source>
        <dbReference type="Proteomes" id="UP000541185"/>
    </source>
</evidence>
<name>A0A848H8B6_9BURK</name>
<dbReference type="Pfam" id="PF07702">
    <property type="entry name" value="UTRA"/>
    <property type="match status" value="1"/>
</dbReference>
<feature type="domain" description="HTH gntR-type" evidence="4">
    <location>
        <begin position="8"/>
        <end position="76"/>
    </location>
</feature>
<evidence type="ECO:0000313" key="5">
    <source>
        <dbReference type="EMBL" id="NML46192.1"/>
    </source>
</evidence>
<proteinExistence type="predicted"/>
<organism evidence="5 6">
    <name type="scientific">Ramlibacter agri</name>
    <dbReference type="NCBI Taxonomy" id="2728837"/>
    <lineage>
        <taxon>Bacteria</taxon>
        <taxon>Pseudomonadati</taxon>
        <taxon>Pseudomonadota</taxon>
        <taxon>Betaproteobacteria</taxon>
        <taxon>Burkholderiales</taxon>
        <taxon>Comamonadaceae</taxon>
        <taxon>Ramlibacter</taxon>
    </lineage>
</organism>
<dbReference type="GO" id="GO:0003700">
    <property type="term" value="F:DNA-binding transcription factor activity"/>
    <property type="evidence" value="ECO:0007669"/>
    <property type="project" value="InterPro"/>
</dbReference>
<dbReference type="SMART" id="SM00345">
    <property type="entry name" value="HTH_GNTR"/>
    <property type="match status" value="1"/>
</dbReference>
<dbReference type="GO" id="GO:0003677">
    <property type="term" value="F:DNA binding"/>
    <property type="evidence" value="ECO:0007669"/>
    <property type="project" value="UniProtKB-KW"/>
</dbReference>
<dbReference type="InterPro" id="IPR050679">
    <property type="entry name" value="Bact_HTH_transcr_reg"/>
</dbReference>
<keyword evidence="1" id="KW-0805">Transcription regulation</keyword>
<dbReference type="PANTHER" id="PTHR44846:SF17">
    <property type="entry name" value="GNTR-FAMILY TRANSCRIPTIONAL REGULATOR"/>
    <property type="match status" value="1"/>
</dbReference>
<keyword evidence="2" id="KW-0238">DNA-binding</keyword>
<dbReference type="PROSITE" id="PS50949">
    <property type="entry name" value="HTH_GNTR"/>
    <property type="match status" value="1"/>
</dbReference>
<dbReference type="InterPro" id="IPR036388">
    <property type="entry name" value="WH-like_DNA-bd_sf"/>
</dbReference>
<dbReference type="PANTHER" id="PTHR44846">
    <property type="entry name" value="MANNOSYL-D-GLYCERATE TRANSPORT/METABOLISM SYSTEM REPRESSOR MNGR-RELATED"/>
    <property type="match status" value="1"/>
</dbReference>
<dbReference type="RefSeq" id="WP_169420472.1">
    <property type="nucleotide sequence ID" value="NZ_JABBFX010000002.1"/>
</dbReference>
<dbReference type="InterPro" id="IPR028978">
    <property type="entry name" value="Chorismate_lyase_/UTRA_dom_sf"/>
</dbReference>
<dbReference type="InterPro" id="IPR001034">
    <property type="entry name" value="DeoR_HTH"/>
</dbReference>
<dbReference type="SMART" id="SM00866">
    <property type="entry name" value="UTRA"/>
    <property type="match status" value="1"/>
</dbReference>
<dbReference type="InterPro" id="IPR036390">
    <property type="entry name" value="WH_DNA-bd_sf"/>
</dbReference>
<gene>
    <name evidence="5" type="ORF">HHL11_20760</name>
</gene>
<dbReference type="GO" id="GO:0045892">
    <property type="term" value="P:negative regulation of DNA-templated transcription"/>
    <property type="evidence" value="ECO:0007669"/>
    <property type="project" value="TreeGrafter"/>
</dbReference>
<evidence type="ECO:0000259" key="4">
    <source>
        <dbReference type="PROSITE" id="PS50949"/>
    </source>
</evidence>
<evidence type="ECO:0000256" key="1">
    <source>
        <dbReference type="ARBA" id="ARBA00023015"/>
    </source>
</evidence>
<keyword evidence="3" id="KW-0804">Transcription</keyword>
<dbReference type="PRINTS" id="PR00035">
    <property type="entry name" value="HTHGNTR"/>
</dbReference>
<evidence type="ECO:0000256" key="2">
    <source>
        <dbReference type="ARBA" id="ARBA00023125"/>
    </source>
</evidence>
<dbReference type="InterPro" id="IPR011663">
    <property type="entry name" value="UTRA"/>
</dbReference>
<dbReference type="AlphaFoldDB" id="A0A848H8B6"/>
<keyword evidence="6" id="KW-1185">Reference proteome</keyword>
<protein>
    <submittedName>
        <fullName evidence="5">GntR family transcriptional regulator</fullName>
    </submittedName>
</protein>
<accession>A0A848H8B6</accession>
<dbReference type="SUPFAM" id="SSF46785">
    <property type="entry name" value="Winged helix' DNA-binding domain"/>
    <property type="match status" value="1"/>
</dbReference>
<dbReference type="Gene3D" id="1.10.10.10">
    <property type="entry name" value="Winged helix-like DNA-binding domain superfamily/Winged helix DNA-binding domain"/>
    <property type="match status" value="1"/>
</dbReference>
<sequence length="258" mass="28334">MRSSMPGVSLHRQVFLVLRDRIVSGALPAASPLPTEGELCEQFGVSRITVRRALADLTAQGLVERRHGVGSFVQAGARVQREQASLDYVESLRQRAAETKVTVLGLERVVPPADIAAFLGLQPADKAVHVRRLRRLEGQPVMLTEAWVPLDLGQHVTALALRRQALYEIVQAQGVTLGRVVQEITAVAASPEQAQHLATEPGAPVLQLVRLMHGRDARPIEHLTVWTSPERSRIVTELTLTDVDTLRTGRLVHDRGRP</sequence>
<dbReference type="InterPro" id="IPR000524">
    <property type="entry name" value="Tscrpt_reg_HTH_GntR"/>
</dbReference>